<dbReference type="AlphaFoldDB" id="A0A367FW04"/>
<protein>
    <submittedName>
        <fullName evidence="3">DUF3696 domain-containing protein</fullName>
    </submittedName>
</protein>
<dbReference type="InterPro" id="IPR041685">
    <property type="entry name" value="AAA_GajA/Old/RecF-like"/>
</dbReference>
<feature type="domain" description="Endonuclease GajA/Old nuclease/RecF-like AAA" evidence="2">
    <location>
        <begin position="205"/>
        <end position="302"/>
    </location>
</feature>
<evidence type="ECO:0000313" key="4">
    <source>
        <dbReference type="Proteomes" id="UP000253208"/>
    </source>
</evidence>
<feature type="domain" description="DUF3696" evidence="1">
    <location>
        <begin position="322"/>
        <end position="361"/>
    </location>
</feature>
<dbReference type="GO" id="GO:0016887">
    <property type="term" value="F:ATP hydrolysis activity"/>
    <property type="evidence" value="ECO:0007669"/>
    <property type="project" value="InterPro"/>
</dbReference>
<dbReference type="PANTHER" id="PTHR43581">
    <property type="entry name" value="ATP/GTP PHOSPHATASE"/>
    <property type="match status" value="1"/>
</dbReference>
<evidence type="ECO:0000313" key="3">
    <source>
        <dbReference type="EMBL" id="RCH41934.1"/>
    </source>
</evidence>
<organism evidence="3 4">
    <name type="scientific">Blautia obeum</name>
    <dbReference type="NCBI Taxonomy" id="40520"/>
    <lineage>
        <taxon>Bacteria</taxon>
        <taxon>Bacillati</taxon>
        <taxon>Bacillota</taxon>
        <taxon>Clostridia</taxon>
        <taxon>Lachnospirales</taxon>
        <taxon>Lachnospiraceae</taxon>
        <taxon>Blautia</taxon>
    </lineage>
</organism>
<proteinExistence type="predicted"/>
<dbReference type="InterPro" id="IPR022532">
    <property type="entry name" value="DUF3696"/>
</dbReference>
<dbReference type="InterPro" id="IPR014592">
    <property type="entry name" value="P-loop_UCP034888"/>
</dbReference>
<dbReference type="GO" id="GO:0005524">
    <property type="term" value="F:ATP binding"/>
    <property type="evidence" value="ECO:0007669"/>
    <property type="project" value="InterPro"/>
</dbReference>
<evidence type="ECO:0000259" key="2">
    <source>
        <dbReference type="Pfam" id="PF13175"/>
    </source>
</evidence>
<dbReference type="InterPro" id="IPR027417">
    <property type="entry name" value="P-loop_NTPase"/>
</dbReference>
<dbReference type="InterPro" id="IPR051396">
    <property type="entry name" value="Bact_Antivir_Def_Nuclease"/>
</dbReference>
<gene>
    <name evidence="3" type="ORF">C4886_16020</name>
</gene>
<dbReference type="EMBL" id="PSQG01000030">
    <property type="protein sequence ID" value="RCH41934.1"/>
    <property type="molecule type" value="Genomic_DNA"/>
</dbReference>
<sequence>MIQKIDLENFKCHKNFKEELNQITILTGANATGKSSVIQAILLAVNSYRNIERKKVRTTDIFNVNLGLPINIISENFNDEELKISLQLQNESEDVILALDEKDDTAFQICNYEQMLEDMEKPNFLWTKNFYYLNAERIGPRITYGIKNTLDDYVGSKGEYTSYIINEIDKNQRLDSDMILPDLLKISSITRFSANCEEWLKLLFPNTALQSSVDMEKNISIIKFRNEGEFYLPTGTGFGISCSLPIIVQALIASMQRESILLIENPEAHLHPFSQSQMGKFLAYIAVSGVQVIVETHSEHIIDGCRLQLAHLKQCGLMKTIFFDKNGKESVHKNILTKENGELEDWPEGFFDQKRLDLRELLEMRRCKA</sequence>
<feature type="domain" description="Endonuclease GajA/Old nuclease/RecF-like AAA" evidence="2">
    <location>
        <begin position="1"/>
        <end position="123"/>
    </location>
</feature>
<accession>A0A367FW04</accession>
<evidence type="ECO:0000259" key="1">
    <source>
        <dbReference type="Pfam" id="PF12476"/>
    </source>
</evidence>
<reference evidence="3 4" key="1">
    <citation type="submission" date="2018-02" db="EMBL/GenBank/DDBJ databases">
        <title>Complete genome sequencing of Faecalibacterium prausnitzii strains isolated from the human gut.</title>
        <authorList>
            <person name="Fitzgerald B.C."/>
            <person name="Shkoporov A.N."/>
            <person name="Ross P.R."/>
            <person name="Hill C."/>
        </authorList>
    </citation>
    <scope>NUCLEOTIDE SEQUENCE [LARGE SCALE GENOMIC DNA]</scope>
    <source>
        <strain evidence="3 4">APC942/31-1</strain>
    </source>
</reference>
<comment type="caution">
    <text evidence="3">The sequence shown here is derived from an EMBL/GenBank/DDBJ whole genome shotgun (WGS) entry which is preliminary data.</text>
</comment>
<dbReference type="Pfam" id="PF12476">
    <property type="entry name" value="DUF3696"/>
    <property type="match status" value="1"/>
</dbReference>
<dbReference type="RefSeq" id="WP_059085685.1">
    <property type="nucleotide sequence ID" value="NZ_PSQG01000030.1"/>
</dbReference>
<dbReference type="PIRSF" id="PIRSF034888">
    <property type="entry name" value="P-loop_UCP034888"/>
    <property type="match status" value="1"/>
</dbReference>
<dbReference type="Pfam" id="PF13175">
    <property type="entry name" value="AAA_15"/>
    <property type="match status" value="2"/>
</dbReference>
<dbReference type="Proteomes" id="UP000253208">
    <property type="component" value="Unassembled WGS sequence"/>
</dbReference>
<name>A0A367FW04_9FIRM</name>
<dbReference type="SUPFAM" id="SSF52540">
    <property type="entry name" value="P-loop containing nucleoside triphosphate hydrolases"/>
    <property type="match status" value="1"/>
</dbReference>
<dbReference type="Gene3D" id="3.40.50.300">
    <property type="entry name" value="P-loop containing nucleotide triphosphate hydrolases"/>
    <property type="match status" value="1"/>
</dbReference>
<dbReference type="PANTHER" id="PTHR43581:SF2">
    <property type="entry name" value="EXCINUCLEASE ATPASE SUBUNIT"/>
    <property type="match status" value="1"/>
</dbReference>